<accession>A0A1I6K4J7</accession>
<feature type="transmembrane region" description="Helical" evidence="1">
    <location>
        <begin position="325"/>
        <end position="348"/>
    </location>
</feature>
<feature type="transmembrane region" description="Helical" evidence="1">
    <location>
        <begin position="411"/>
        <end position="428"/>
    </location>
</feature>
<dbReference type="STRING" id="1166337.SAMN05192580_1309"/>
<feature type="transmembrane region" description="Helical" evidence="1">
    <location>
        <begin position="76"/>
        <end position="97"/>
    </location>
</feature>
<dbReference type="AlphaFoldDB" id="A0A1I6K4J7"/>
<feature type="transmembrane region" description="Helical" evidence="1">
    <location>
        <begin position="354"/>
        <end position="372"/>
    </location>
</feature>
<evidence type="ECO:0000313" key="2">
    <source>
        <dbReference type="EMBL" id="SFR86008.1"/>
    </source>
</evidence>
<feature type="transmembrane region" description="Helical" evidence="1">
    <location>
        <begin position="251"/>
        <end position="274"/>
    </location>
</feature>
<feature type="transmembrane region" description="Helical" evidence="1">
    <location>
        <begin position="384"/>
        <end position="405"/>
    </location>
</feature>
<reference evidence="2 3" key="1">
    <citation type="submission" date="2016-10" db="EMBL/GenBank/DDBJ databases">
        <authorList>
            <person name="de Groot N.N."/>
        </authorList>
    </citation>
    <scope>NUCLEOTIDE SEQUENCE [LARGE SCALE GENOMIC DNA]</scope>
    <source>
        <strain evidence="2 3">S5-249</strain>
    </source>
</reference>
<keyword evidence="3" id="KW-1185">Reference proteome</keyword>
<evidence type="ECO:0000256" key="1">
    <source>
        <dbReference type="SAM" id="Phobius"/>
    </source>
</evidence>
<keyword evidence="1" id="KW-0472">Membrane</keyword>
<sequence>MLKQVQHDEAGTEVLALSTRPLLTLGLILLALPQLLLLRFLGFGLPAQAFAAAALTLVTAGSVRALAPAAIPLRRLALLGAVALTLCLLGGEGRLFYANPDWQVRDAVLRDLVTYPWPWAYAGPEPLVLRLPSAMYLLPALVGKAGGFHAAEIALLIQNAALLTALLALGSTLFATRRARELAAVIAIGLSGMDLIGAAIAGVRLSGHLEWWTITQYSSHLTMLFWVPQHGLAGWTAALLYLLWHQRRIALVGALAPLPLLALWSPLALIGVLPFAAHAGIATLARRGLRPIDIALPALACAVALPGLLYLAAGSSSVGSRPAPLPFAVWALFVGLEVLPFLLALGATRAGMRFGGITLALVAATLLVVPFIQIGQSADFAMRASMPALAILAVMLADLLARNGATREYRLWQGIAAFALAIGFVTPLNELRRALTFPTAPPPLCSYLGVVPGGADTYVAPLARLPDWIRPTAPAMIVPHDPPRCWARDWPTP</sequence>
<dbReference type="Proteomes" id="UP000198824">
    <property type="component" value="Unassembled WGS sequence"/>
</dbReference>
<organism evidence="2 3">
    <name type="scientific">Sphingomonas jatrophae</name>
    <dbReference type="NCBI Taxonomy" id="1166337"/>
    <lineage>
        <taxon>Bacteria</taxon>
        <taxon>Pseudomonadati</taxon>
        <taxon>Pseudomonadota</taxon>
        <taxon>Alphaproteobacteria</taxon>
        <taxon>Sphingomonadales</taxon>
        <taxon>Sphingomonadaceae</taxon>
        <taxon>Sphingomonas</taxon>
    </lineage>
</organism>
<protein>
    <submittedName>
        <fullName evidence="2">Uncharacterized protein</fullName>
    </submittedName>
</protein>
<gene>
    <name evidence="2" type="ORF">SAMN05192580_1309</name>
</gene>
<keyword evidence="1" id="KW-0812">Transmembrane</keyword>
<feature type="transmembrane region" description="Helical" evidence="1">
    <location>
        <begin position="153"/>
        <end position="175"/>
    </location>
</feature>
<proteinExistence type="predicted"/>
<feature type="transmembrane region" description="Helical" evidence="1">
    <location>
        <begin position="182"/>
        <end position="203"/>
    </location>
</feature>
<keyword evidence="1" id="KW-1133">Transmembrane helix</keyword>
<name>A0A1I6K4J7_9SPHN</name>
<evidence type="ECO:0000313" key="3">
    <source>
        <dbReference type="Proteomes" id="UP000198824"/>
    </source>
</evidence>
<dbReference type="EMBL" id="FOZG01000001">
    <property type="protein sequence ID" value="SFR86008.1"/>
    <property type="molecule type" value="Genomic_DNA"/>
</dbReference>
<feature type="transmembrane region" description="Helical" evidence="1">
    <location>
        <begin position="294"/>
        <end position="313"/>
    </location>
</feature>
<feature type="transmembrane region" description="Helical" evidence="1">
    <location>
        <begin position="47"/>
        <end position="67"/>
    </location>
</feature>
<feature type="transmembrane region" description="Helical" evidence="1">
    <location>
        <begin position="21"/>
        <end position="41"/>
    </location>
</feature>